<organism evidence="1 2">
    <name type="scientific">Ixodes persulcatus</name>
    <name type="common">Taiga tick</name>
    <dbReference type="NCBI Taxonomy" id="34615"/>
    <lineage>
        <taxon>Eukaryota</taxon>
        <taxon>Metazoa</taxon>
        <taxon>Ecdysozoa</taxon>
        <taxon>Arthropoda</taxon>
        <taxon>Chelicerata</taxon>
        <taxon>Arachnida</taxon>
        <taxon>Acari</taxon>
        <taxon>Parasitiformes</taxon>
        <taxon>Ixodida</taxon>
        <taxon>Ixodoidea</taxon>
        <taxon>Ixodidae</taxon>
        <taxon>Ixodinae</taxon>
        <taxon>Ixodes</taxon>
    </lineage>
</organism>
<reference evidence="1 2" key="1">
    <citation type="journal article" date="2020" name="Cell">
        <title>Large-Scale Comparative Analyses of Tick Genomes Elucidate Their Genetic Diversity and Vector Capacities.</title>
        <authorList>
            <consortium name="Tick Genome and Microbiome Consortium (TIGMIC)"/>
            <person name="Jia N."/>
            <person name="Wang J."/>
            <person name="Shi W."/>
            <person name="Du L."/>
            <person name="Sun Y."/>
            <person name="Zhan W."/>
            <person name="Jiang J.F."/>
            <person name="Wang Q."/>
            <person name="Zhang B."/>
            <person name="Ji P."/>
            <person name="Bell-Sakyi L."/>
            <person name="Cui X.M."/>
            <person name="Yuan T.T."/>
            <person name="Jiang B.G."/>
            <person name="Yang W.F."/>
            <person name="Lam T.T."/>
            <person name="Chang Q.C."/>
            <person name="Ding S.J."/>
            <person name="Wang X.J."/>
            <person name="Zhu J.G."/>
            <person name="Ruan X.D."/>
            <person name="Zhao L."/>
            <person name="Wei J.T."/>
            <person name="Ye R.Z."/>
            <person name="Que T.C."/>
            <person name="Du C.H."/>
            <person name="Zhou Y.H."/>
            <person name="Cheng J.X."/>
            <person name="Dai P.F."/>
            <person name="Guo W.B."/>
            <person name="Han X.H."/>
            <person name="Huang E.J."/>
            <person name="Li L.F."/>
            <person name="Wei W."/>
            <person name="Gao Y.C."/>
            <person name="Liu J.Z."/>
            <person name="Shao H.Z."/>
            <person name="Wang X."/>
            <person name="Wang C.C."/>
            <person name="Yang T.C."/>
            <person name="Huo Q.B."/>
            <person name="Li W."/>
            <person name="Chen H.Y."/>
            <person name="Chen S.E."/>
            <person name="Zhou L.G."/>
            <person name="Ni X.B."/>
            <person name="Tian J.H."/>
            <person name="Sheng Y."/>
            <person name="Liu T."/>
            <person name="Pan Y.S."/>
            <person name="Xia L.Y."/>
            <person name="Li J."/>
            <person name="Zhao F."/>
            <person name="Cao W.C."/>
        </authorList>
    </citation>
    <scope>NUCLEOTIDE SEQUENCE [LARGE SCALE GENOMIC DNA]</scope>
    <source>
        <strain evidence="1">Iper-2018</strain>
    </source>
</reference>
<comment type="caution">
    <text evidence="1">The sequence shown here is derived from an EMBL/GenBank/DDBJ whole genome shotgun (WGS) entry which is preliminary data.</text>
</comment>
<evidence type="ECO:0000313" key="1">
    <source>
        <dbReference type="EMBL" id="KAG0445110.1"/>
    </source>
</evidence>
<sequence>MDLAVSVNSDGSPMFKSSKYSIWPVQLTINELPPLLRWSNVVMPLLWYGKSRPSVTLLLKAFSDQLYNLNENGLAWKADEECMHSQVKNCDMFINKLE</sequence>
<gene>
    <name evidence="1" type="ORF">HPB47_021839</name>
</gene>
<evidence type="ECO:0000313" key="2">
    <source>
        <dbReference type="Proteomes" id="UP000805193"/>
    </source>
</evidence>
<proteinExistence type="predicted"/>
<keyword evidence="2" id="KW-1185">Reference proteome</keyword>
<protein>
    <submittedName>
        <fullName evidence="1">Uncharacterized protein</fullName>
    </submittedName>
</protein>
<name>A0AC60R205_IXOPE</name>
<accession>A0AC60R205</accession>
<dbReference type="EMBL" id="JABSTQ010000922">
    <property type="protein sequence ID" value="KAG0445110.1"/>
    <property type="molecule type" value="Genomic_DNA"/>
</dbReference>
<dbReference type="Proteomes" id="UP000805193">
    <property type="component" value="Unassembled WGS sequence"/>
</dbReference>